<feature type="compositionally biased region" description="Basic residues" evidence="1">
    <location>
        <begin position="49"/>
        <end position="59"/>
    </location>
</feature>
<organism evidence="3 4">
    <name type="scientific">Histidinibacterium lentulum</name>
    <dbReference type="NCBI Taxonomy" id="2480588"/>
    <lineage>
        <taxon>Bacteria</taxon>
        <taxon>Pseudomonadati</taxon>
        <taxon>Pseudomonadota</taxon>
        <taxon>Alphaproteobacteria</taxon>
        <taxon>Rhodobacterales</taxon>
        <taxon>Paracoccaceae</taxon>
        <taxon>Histidinibacterium</taxon>
    </lineage>
</organism>
<evidence type="ECO:0000313" key="3">
    <source>
        <dbReference type="EMBL" id="ROU03458.1"/>
    </source>
</evidence>
<dbReference type="GO" id="GO:0006071">
    <property type="term" value="P:glycerol metabolic process"/>
    <property type="evidence" value="ECO:0007669"/>
    <property type="project" value="InterPro"/>
</dbReference>
<gene>
    <name evidence="3" type="ORF">EAT49_03950</name>
</gene>
<protein>
    <recommendedName>
        <fullName evidence="2">DhaK domain-containing protein</fullName>
    </recommendedName>
</protein>
<dbReference type="GO" id="GO:0004371">
    <property type="term" value="F:glycerone kinase activity"/>
    <property type="evidence" value="ECO:0007669"/>
    <property type="project" value="InterPro"/>
</dbReference>
<evidence type="ECO:0000259" key="2">
    <source>
        <dbReference type="PROSITE" id="PS51481"/>
    </source>
</evidence>
<sequence length="71" mass="7599">MGVALSACTLPPTGRPNSDLPEGEMEIGMGIHGEPRRGRRPPGAIRMGPTRRGRDRRKRGDAVSAPALRPT</sequence>
<dbReference type="InterPro" id="IPR004006">
    <property type="entry name" value="DhaK_dom"/>
</dbReference>
<dbReference type="SUPFAM" id="SSF82549">
    <property type="entry name" value="DAK1/DegV-like"/>
    <property type="match status" value="1"/>
</dbReference>
<accession>A0A3N2R7S0</accession>
<comment type="caution">
    <text evidence="3">The sequence shown here is derived from an EMBL/GenBank/DDBJ whole genome shotgun (WGS) entry which is preliminary data.</text>
</comment>
<dbReference type="EMBL" id="RDRB01000002">
    <property type="protein sequence ID" value="ROU03458.1"/>
    <property type="molecule type" value="Genomic_DNA"/>
</dbReference>
<dbReference type="PROSITE" id="PS51481">
    <property type="entry name" value="DHAK"/>
    <property type="match status" value="1"/>
</dbReference>
<reference evidence="3 4" key="1">
    <citation type="submission" date="2018-10" db="EMBL/GenBank/DDBJ databases">
        <title>Histidinibacterium lentulum gen. nov., sp. nov., a marine bacterium from the culture broth of Picochlorum sp. 122.</title>
        <authorList>
            <person name="Wang G."/>
        </authorList>
    </citation>
    <scope>NUCLEOTIDE SEQUENCE [LARGE SCALE GENOMIC DNA]</scope>
    <source>
        <strain evidence="3 4">B17</strain>
    </source>
</reference>
<feature type="domain" description="DhaK" evidence="2">
    <location>
        <begin position="1"/>
        <end position="71"/>
    </location>
</feature>
<dbReference type="Gene3D" id="3.30.1180.20">
    <property type="entry name" value="Dihydroxyacetone kinase, domain 2"/>
    <property type="match status" value="1"/>
</dbReference>
<keyword evidence="4" id="KW-1185">Reference proteome</keyword>
<dbReference type="AlphaFoldDB" id="A0A3N2R7S0"/>
<dbReference type="Proteomes" id="UP000268016">
    <property type="component" value="Unassembled WGS sequence"/>
</dbReference>
<name>A0A3N2R7S0_9RHOB</name>
<evidence type="ECO:0000256" key="1">
    <source>
        <dbReference type="SAM" id="MobiDB-lite"/>
    </source>
</evidence>
<proteinExistence type="predicted"/>
<dbReference type="Pfam" id="PF02733">
    <property type="entry name" value="Dak1"/>
    <property type="match status" value="1"/>
</dbReference>
<dbReference type="RefSeq" id="WP_123640993.1">
    <property type="nucleotide sequence ID" value="NZ_ML119082.1"/>
</dbReference>
<evidence type="ECO:0000313" key="4">
    <source>
        <dbReference type="Proteomes" id="UP000268016"/>
    </source>
</evidence>
<feature type="region of interest" description="Disordered" evidence="1">
    <location>
        <begin position="1"/>
        <end position="71"/>
    </location>
</feature>